<evidence type="ECO:0000256" key="9">
    <source>
        <dbReference type="ARBA" id="ARBA00022741"/>
    </source>
</evidence>
<keyword evidence="11" id="KW-0067">ATP-binding</keyword>
<dbReference type="KEGG" id="mha:HF1_14730"/>
<evidence type="ECO:0000256" key="4">
    <source>
        <dbReference type="ARBA" id="ARBA00004679"/>
    </source>
</evidence>
<dbReference type="AlphaFoldDB" id="E8ZK10"/>
<keyword evidence="8" id="KW-0479">Metal-binding</keyword>
<keyword evidence="10" id="KW-0418">Kinase</keyword>
<dbReference type="InterPro" id="IPR000023">
    <property type="entry name" value="Phosphofructokinase_dom"/>
</dbReference>
<evidence type="ECO:0000313" key="17">
    <source>
        <dbReference type="EMBL" id="CBY93481.1"/>
    </source>
</evidence>
<gene>
    <name evidence="17" type="primary">pfkA</name>
    <name evidence="17" type="ORF">HF1_14730</name>
</gene>
<dbReference type="GO" id="GO:0048029">
    <property type="term" value="F:monosaccharide binding"/>
    <property type="evidence" value="ECO:0007669"/>
    <property type="project" value="TreeGrafter"/>
</dbReference>
<dbReference type="GO" id="GO:0003872">
    <property type="term" value="F:6-phosphofructokinase activity"/>
    <property type="evidence" value="ECO:0007669"/>
    <property type="project" value="UniProtKB-EC"/>
</dbReference>
<evidence type="ECO:0000256" key="10">
    <source>
        <dbReference type="ARBA" id="ARBA00022777"/>
    </source>
</evidence>
<dbReference type="PRINTS" id="PR00476">
    <property type="entry name" value="PHFRCTKINASE"/>
</dbReference>
<dbReference type="PANTHER" id="PTHR13697:SF4">
    <property type="entry name" value="ATP-DEPENDENT 6-PHOSPHOFRUCTOKINASE"/>
    <property type="match status" value="1"/>
</dbReference>
<dbReference type="InterPro" id="IPR012003">
    <property type="entry name" value="ATP_PFK_prok-type"/>
</dbReference>
<evidence type="ECO:0000256" key="1">
    <source>
        <dbReference type="ARBA" id="ARBA00001946"/>
    </source>
</evidence>
<dbReference type="Pfam" id="PF00365">
    <property type="entry name" value="PFK"/>
    <property type="match status" value="1"/>
</dbReference>
<dbReference type="Proteomes" id="UP000008637">
    <property type="component" value="Chromosome"/>
</dbReference>
<keyword evidence="13" id="KW-0324">Glycolysis</keyword>
<evidence type="ECO:0000259" key="16">
    <source>
        <dbReference type="Pfam" id="PF00365"/>
    </source>
</evidence>
<evidence type="ECO:0000256" key="14">
    <source>
        <dbReference type="ARBA" id="ARBA00038478"/>
    </source>
</evidence>
<dbReference type="EC" id="2.7.1.11" evidence="5"/>
<name>E8ZK10_MYCHL</name>
<dbReference type="GO" id="GO:0006002">
    <property type="term" value="P:fructose 6-phosphate metabolic process"/>
    <property type="evidence" value="ECO:0007669"/>
    <property type="project" value="InterPro"/>
</dbReference>
<reference evidence="17 18" key="1">
    <citation type="journal article" date="2011" name="J. Bacteriol.">
        <title>Complete genome sequence of Mycoplasma haemofelis, a hemotropic mycoplasma.</title>
        <authorList>
            <person name="Barker E.N."/>
            <person name="Helps C.R."/>
            <person name="Peters I.R."/>
            <person name="Darby A.C."/>
            <person name="Radford A.D."/>
            <person name="Tasker S."/>
        </authorList>
    </citation>
    <scope>NUCLEOTIDE SEQUENCE [LARGE SCALE GENOMIC DNA]</scope>
    <source>
        <strain evidence="17 18">Langford 1</strain>
    </source>
</reference>
<protein>
    <recommendedName>
        <fullName evidence="5">6-phosphofructokinase</fullName>
        <ecNumber evidence="5">2.7.1.11</ecNumber>
    </recommendedName>
</protein>
<dbReference type="GO" id="GO:0061621">
    <property type="term" value="P:canonical glycolysis"/>
    <property type="evidence" value="ECO:0007669"/>
    <property type="project" value="TreeGrafter"/>
</dbReference>
<dbReference type="Gene3D" id="3.40.50.450">
    <property type="match status" value="1"/>
</dbReference>
<feature type="domain" description="Phosphofructokinase" evidence="16">
    <location>
        <begin position="5"/>
        <end position="287"/>
    </location>
</feature>
<comment type="similarity">
    <text evidence="14">Belongs to the phosphofructokinase type A (PFKA) family.</text>
</comment>
<dbReference type="PANTHER" id="PTHR13697">
    <property type="entry name" value="PHOSPHOFRUCTOKINASE"/>
    <property type="match status" value="1"/>
</dbReference>
<dbReference type="GO" id="GO:0030388">
    <property type="term" value="P:fructose 1,6-bisphosphate metabolic process"/>
    <property type="evidence" value="ECO:0007669"/>
    <property type="project" value="TreeGrafter"/>
</dbReference>
<keyword evidence="6" id="KW-0963">Cytoplasm</keyword>
<accession>E8ZK10</accession>
<evidence type="ECO:0000256" key="6">
    <source>
        <dbReference type="ARBA" id="ARBA00022490"/>
    </source>
</evidence>
<organism evidence="17 18">
    <name type="scientific">Mycoplasma haemofelis (strain Langford 1)</name>
    <name type="common">Haemobartonella felis</name>
    <dbReference type="NCBI Taxonomy" id="941640"/>
    <lineage>
        <taxon>Bacteria</taxon>
        <taxon>Bacillati</taxon>
        <taxon>Mycoplasmatota</taxon>
        <taxon>Mollicutes</taxon>
        <taxon>Mycoplasmataceae</taxon>
        <taxon>Mycoplasma</taxon>
    </lineage>
</organism>
<evidence type="ECO:0000256" key="7">
    <source>
        <dbReference type="ARBA" id="ARBA00022679"/>
    </source>
</evidence>
<dbReference type="OrthoDB" id="9802503at2"/>
<evidence type="ECO:0000256" key="2">
    <source>
        <dbReference type="ARBA" id="ARBA00002659"/>
    </source>
</evidence>
<dbReference type="UniPathway" id="UPA00109">
    <property type="reaction ID" value="UER00182"/>
</dbReference>
<evidence type="ECO:0000256" key="8">
    <source>
        <dbReference type="ARBA" id="ARBA00022723"/>
    </source>
</evidence>
<dbReference type="GO" id="GO:0046872">
    <property type="term" value="F:metal ion binding"/>
    <property type="evidence" value="ECO:0007669"/>
    <property type="project" value="UniProtKB-KW"/>
</dbReference>
<proteinExistence type="inferred from homology"/>
<dbReference type="InterPro" id="IPR022953">
    <property type="entry name" value="ATP_PFK"/>
</dbReference>
<keyword evidence="18" id="KW-1185">Reference proteome</keyword>
<keyword evidence="9" id="KW-0547">Nucleotide-binding</keyword>
<dbReference type="InterPro" id="IPR035966">
    <property type="entry name" value="PKF_sf"/>
</dbReference>
<dbReference type="GO" id="GO:0005945">
    <property type="term" value="C:6-phosphofructokinase complex"/>
    <property type="evidence" value="ECO:0007669"/>
    <property type="project" value="TreeGrafter"/>
</dbReference>
<dbReference type="EMBL" id="FR773153">
    <property type="protein sequence ID" value="CBY93481.1"/>
    <property type="molecule type" value="Genomic_DNA"/>
</dbReference>
<keyword evidence="12" id="KW-0460">Magnesium</keyword>
<dbReference type="NCBIfam" id="NF002872">
    <property type="entry name" value="PRK03202.1"/>
    <property type="match status" value="1"/>
</dbReference>
<dbReference type="GO" id="GO:0070095">
    <property type="term" value="F:fructose-6-phosphate binding"/>
    <property type="evidence" value="ECO:0007669"/>
    <property type="project" value="TreeGrafter"/>
</dbReference>
<comment type="catalytic activity">
    <reaction evidence="15">
        <text>beta-D-fructose 6-phosphate + ATP = beta-D-fructose 1,6-bisphosphate + ADP + H(+)</text>
        <dbReference type="Rhea" id="RHEA:16109"/>
        <dbReference type="ChEBI" id="CHEBI:15378"/>
        <dbReference type="ChEBI" id="CHEBI:30616"/>
        <dbReference type="ChEBI" id="CHEBI:32966"/>
        <dbReference type="ChEBI" id="CHEBI:57634"/>
        <dbReference type="ChEBI" id="CHEBI:456216"/>
        <dbReference type="EC" id="2.7.1.11"/>
    </reaction>
</comment>
<evidence type="ECO:0000256" key="3">
    <source>
        <dbReference type="ARBA" id="ARBA00004496"/>
    </source>
</evidence>
<evidence type="ECO:0000256" key="13">
    <source>
        <dbReference type="ARBA" id="ARBA00023152"/>
    </source>
</evidence>
<evidence type="ECO:0000256" key="11">
    <source>
        <dbReference type="ARBA" id="ARBA00022840"/>
    </source>
</evidence>
<comment type="cofactor">
    <cofactor evidence="1">
        <name>Mg(2+)</name>
        <dbReference type="ChEBI" id="CHEBI:18420"/>
    </cofactor>
</comment>
<dbReference type="Gene3D" id="3.40.50.460">
    <property type="entry name" value="Phosphofructokinase domain"/>
    <property type="match status" value="1"/>
</dbReference>
<comment type="pathway">
    <text evidence="4">Carbohydrate degradation; glycolysis; D-glyceraldehyde 3-phosphate and glycerone phosphate from D-glucose: step 3/4.</text>
</comment>
<evidence type="ECO:0000256" key="5">
    <source>
        <dbReference type="ARBA" id="ARBA00012055"/>
    </source>
</evidence>
<evidence type="ECO:0000313" key="18">
    <source>
        <dbReference type="Proteomes" id="UP000008637"/>
    </source>
</evidence>
<dbReference type="SUPFAM" id="SSF53784">
    <property type="entry name" value="Phosphofructokinase"/>
    <property type="match status" value="1"/>
</dbReference>
<comment type="subcellular location">
    <subcellularLocation>
        <location evidence="3">Cytoplasm</location>
    </subcellularLocation>
</comment>
<comment type="function">
    <text evidence="2">Catalyzes the phosphorylation of D-fructose 6-phosphate to fructose 1,6-bisphosphate by ATP, the first committing step of glycolysis.</text>
</comment>
<dbReference type="GO" id="GO:0016208">
    <property type="term" value="F:AMP binding"/>
    <property type="evidence" value="ECO:0007669"/>
    <property type="project" value="TreeGrafter"/>
</dbReference>
<sequence length="332" mass="36140">MENKKIAVLTSGGDSPAMNATICSFVASARSCGWDVYGVIDGYKGLIESNFSKLDFRSLKDKVYCAGTCIGSSRCLEFKNDPKVREKCVENLKREGFSCLFVIGGDGSYQGANLINKLGFPVIAAPGTIDNDVSSSHFTIGFFSALEEIFSAVKKIKATSDSHSQITFLEVMGRDCYDLSAFAGLASMVDYVITNKNPKSVDEMYEVLEAMVQKGNRGIVVLVTERVYGEKFGFGMPSLPEFCAALEKKLGRQVRASVLGYIQRGALPTSWDLFMSSSFGIKAIECLKAGETGIALGFDGKSFYSTPLDKATLTPKNSSFKEVEFINSLYKL</sequence>
<keyword evidence="7 17" id="KW-0808">Transferase</keyword>
<evidence type="ECO:0000256" key="12">
    <source>
        <dbReference type="ARBA" id="ARBA00022842"/>
    </source>
</evidence>
<dbReference type="PIRSF" id="PIRSF000532">
    <property type="entry name" value="ATP_PFK_prok"/>
    <property type="match status" value="1"/>
</dbReference>
<evidence type="ECO:0000256" key="15">
    <source>
        <dbReference type="ARBA" id="ARBA00048070"/>
    </source>
</evidence>
<dbReference type="GO" id="GO:0042802">
    <property type="term" value="F:identical protein binding"/>
    <property type="evidence" value="ECO:0007669"/>
    <property type="project" value="TreeGrafter"/>
</dbReference>
<dbReference type="HOGENOM" id="CLU_020655_0_1_14"/>
<dbReference type="GO" id="GO:0005524">
    <property type="term" value="F:ATP binding"/>
    <property type="evidence" value="ECO:0007669"/>
    <property type="project" value="UniProtKB-KW"/>
</dbReference>